<dbReference type="EMBL" id="JBEDUW010000004">
    <property type="protein sequence ID" value="KAK9932409.1"/>
    <property type="molecule type" value="Genomic_DNA"/>
</dbReference>
<accession>A0AAW1X7Y9</accession>
<keyword evidence="2" id="KW-1185">Reference proteome</keyword>
<sequence>MRRRFPQHCRKAQIHVAKPPRHCRRSLPSNRSTVAAATVSPSATSFPSISLGTQRTNLFCRCFHLHAQLLHHDAMPRNEM</sequence>
<protein>
    <submittedName>
        <fullName evidence="1">Uncharacterized protein</fullName>
    </submittedName>
</protein>
<evidence type="ECO:0000313" key="2">
    <source>
        <dbReference type="Proteomes" id="UP001457282"/>
    </source>
</evidence>
<dbReference type="Proteomes" id="UP001457282">
    <property type="component" value="Unassembled WGS sequence"/>
</dbReference>
<name>A0AAW1X7Y9_RUBAR</name>
<organism evidence="1 2">
    <name type="scientific">Rubus argutus</name>
    <name type="common">Southern blackberry</name>
    <dbReference type="NCBI Taxonomy" id="59490"/>
    <lineage>
        <taxon>Eukaryota</taxon>
        <taxon>Viridiplantae</taxon>
        <taxon>Streptophyta</taxon>
        <taxon>Embryophyta</taxon>
        <taxon>Tracheophyta</taxon>
        <taxon>Spermatophyta</taxon>
        <taxon>Magnoliopsida</taxon>
        <taxon>eudicotyledons</taxon>
        <taxon>Gunneridae</taxon>
        <taxon>Pentapetalae</taxon>
        <taxon>rosids</taxon>
        <taxon>fabids</taxon>
        <taxon>Rosales</taxon>
        <taxon>Rosaceae</taxon>
        <taxon>Rosoideae</taxon>
        <taxon>Rosoideae incertae sedis</taxon>
        <taxon>Rubus</taxon>
    </lineage>
</organism>
<dbReference type="AlphaFoldDB" id="A0AAW1X7Y9"/>
<comment type="caution">
    <text evidence="1">The sequence shown here is derived from an EMBL/GenBank/DDBJ whole genome shotgun (WGS) entry which is preliminary data.</text>
</comment>
<gene>
    <name evidence="1" type="ORF">M0R45_019648</name>
</gene>
<evidence type="ECO:0000313" key="1">
    <source>
        <dbReference type="EMBL" id="KAK9932409.1"/>
    </source>
</evidence>
<proteinExistence type="predicted"/>
<reference evidence="1 2" key="1">
    <citation type="journal article" date="2023" name="G3 (Bethesda)">
        <title>A chromosome-length genome assembly and annotation of blackberry (Rubus argutus, cv. 'Hillquist').</title>
        <authorList>
            <person name="Bruna T."/>
            <person name="Aryal R."/>
            <person name="Dudchenko O."/>
            <person name="Sargent D.J."/>
            <person name="Mead D."/>
            <person name="Buti M."/>
            <person name="Cavallini A."/>
            <person name="Hytonen T."/>
            <person name="Andres J."/>
            <person name="Pham M."/>
            <person name="Weisz D."/>
            <person name="Mascagni F."/>
            <person name="Usai G."/>
            <person name="Natali L."/>
            <person name="Bassil N."/>
            <person name="Fernandez G.E."/>
            <person name="Lomsadze A."/>
            <person name="Armour M."/>
            <person name="Olukolu B."/>
            <person name="Poorten T."/>
            <person name="Britton C."/>
            <person name="Davik J."/>
            <person name="Ashrafi H."/>
            <person name="Aiden E.L."/>
            <person name="Borodovsky M."/>
            <person name="Worthington M."/>
        </authorList>
    </citation>
    <scope>NUCLEOTIDE SEQUENCE [LARGE SCALE GENOMIC DNA]</scope>
    <source>
        <strain evidence="1">PI 553951</strain>
    </source>
</reference>